<organism evidence="1 2">
    <name type="scientific">Necator americanus</name>
    <name type="common">Human hookworm</name>
    <dbReference type="NCBI Taxonomy" id="51031"/>
    <lineage>
        <taxon>Eukaryota</taxon>
        <taxon>Metazoa</taxon>
        <taxon>Ecdysozoa</taxon>
        <taxon>Nematoda</taxon>
        <taxon>Chromadorea</taxon>
        <taxon>Rhabditida</taxon>
        <taxon>Rhabditina</taxon>
        <taxon>Rhabditomorpha</taxon>
        <taxon>Strongyloidea</taxon>
        <taxon>Ancylostomatidae</taxon>
        <taxon>Bunostominae</taxon>
        <taxon>Necator</taxon>
    </lineage>
</organism>
<gene>
    <name evidence="1" type="primary">Necator_chrIV.g17055</name>
    <name evidence="1" type="ORF">RB195_003757</name>
</gene>
<reference evidence="1 2" key="1">
    <citation type="submission" date="2023-08" db="EMBL/GenBank/DDBJ databases">
        <title>A Necator americanus chromosomal reference genome.</title>
        <authorList>
            <person name="Ilik V."/>
            <person name="Petrzelkova K.J."/>
            <person name="Pardy F."/>
            <person name="Fuh T."/>
            <person name="Niatou-Singa F.S."/>
            <person name="Gouil Q."/>
            <person name="Baker L."/>
            <person name="Ritchie M.E."/>
            <person name="Jex A.R."/>
            <person name="Gazzola D."/>
            <person name="Li H."/>
            <person name="Toshio Fujiwara R."/>
            <person name="Zhan B."/>
            <person name="Aroian R.V."/>
            <person name="Pafco B."/>
            <person name="Schwarz E.M."/>
        </authorList>
    </citation>
    <scope>NUCLEOTIDE SEQUENCE [LARGE SCALE GENOMIC DNA]</scope>
    <source>
        <strain evidence="1 2">Aroian</strain>
        <tissue evidence="1">Whole animal</tissue>
    </source>
</reference>
<proteinExistence type="predicted"/>
<keyword evidence="2" id="KW-1185">Reference proteome</keyword>
<accession>A0ABR1DQ30</accession>
<protein>
    <submittedName>
        <fullName evidence="1">Uncharacterized protein</fullName>
    </submittedName>
</protein>
<name>A0ABR1DQ30_NECAM</name>
<dbReference type="EMBL" id="JAVFWL010000004">
    <property type="protein sequence ID" value="KAK6752529.1"/>
    <property type="molecule type" value="Genomic_DNA"/>
</dbReference>
<comment type="caution">
    <text evidence="1">The sequence shown here is derived from an EMBL/GenBank/DDBJ whole genome shotgun (WGS) entry which is preliminary data.</text>
</comment>
<dbReference type="Proteomes" id="UP001303046">
    <property type="component" value="Unassembled WGS sequence"/>
</dbReference>
<evidence type="ECO:0000313" key="1">
    <source>
        <dbReference type="EMBL" id="KAK6752529.1"/>
    </source>
</evidence>
<evidence type="ECO:0000313" key="2">
    <source>
        <dbReference type="Proteomes" id="UP001303046"/>
    </source>
</evidence>
<sequence length="143" mass="17196">MVCFNEEFCSEVDMVYRRISRGKRQHFAQPSEVVSKDRLRFFGYIMRRPSHHFAQVVLKMLPDNNWERSPGRKRTFWTKVVKEDLRTLGVNRQFSRDVKFRRLRNSEEWVDSMRILAENRTGRDRIYSMTTHPGEDAGSRVRP</sequence>